<accession>A0A0D9YA67</accession>
<proteinExistence type="predicted"/>
<dbReference type="eggNOG" id="KOG0778">
    <property type="taxonomic scope" value="Eukaryota"/>
</dbReference>
<reference evidence="2" key="2">
    <citation type="submission" date="2015-04" db="UniProtKB">
        <authorList>
            <consortium name="EnsemblPlants"/>
        </authorList>
    </citation>
    <scope>IDENTIFICATION</scope>
</reference>
<dbReference type="HOGENOM" id="CLU_055239_0_0_1"/>
<evidence type="ECO:0000313" key="3">
    <source>
        <dbReference type="Proteomes" id="UP000026961"/>
    </source>
</evidence>
<dbReference type="EnsemblPlants" id="OGLUM01G22250.1">
    <property type="protein sequence ID" value="OGLUM01G22250.1"/>
    <property type="gene ID" value="OGLUM01G22250"/>
</dbReference>
<evidence type="ECO:0000313" key="2">
    <source>
        <dbReference type="EnsemblPlants" id="OGLUM01G22250.1"/>
    </source>
</evidence>
<dbReference type="PANTHER" id="PTHR34835:SF77">
    <property type="entry name" value="OS08G0365200 PROTEIN"/>
    <property type="match status" value="1"/>
</dbReference>
<name>A0A0D9YA67_9ORYZ</name>
<organism evidence="2">
    <name type="scientific">Oryza glumipatula</name>
    <dbReference type="NCBI Taxonomy" id="40148"/>
    <lineage>
        <taxon>Eukaryota</taxon>
        <taxon>Viridiplantae</taxon>
        <taxon>Streptophyta</taxon>
        <taxon>Embryophyta</taxon>
        <taxon>Tracheophyta</taxon>
        <taxon>Spermatophyta</taxon>
        <taxon>Magnoliopsida</taxon>
        <taxon>Liliopsida</taxon>
        <taxon>Poales</taxon>
        <taxon>Poaceae</taxon>
        <taxon>BOP clade</taxon>
        <taxon>Oryzoideae</taxon>
        <taxon>Oryzeae</taxon>
        <taxon>Oryzinae</taxon>
        <taxon>Oryza</taxon>
    </lineage>
</organism>
<dbReference type="PANTHER" id="PTHR34835">
    <property type="entry name" value="OS07G0283600 PROTEIN-RELATED"/>
    <property type="match status" value="1"/>
</dbReference>
<dbReference type="AlphaFoldDB" id="A0A0D9YA67"/>
<feature type="region of interest" description="Disordered" evidence="1">
    <location>
        <begin position="316"/>
        <end position="388"/>
    </location>
</feature>
<dbReference type="Proteomes" id="UP000026961">
    <property type="component" value="Chromosome 1"/>
</dbReference>
<keyword evidence="3" id="KW-1185">Reference proteome</keyword>
<reference evidence="2" key="1">
    <citation type="submission" date="2013-08" db="EMBL/GenBank/DDBJ databases">
        <title>Oryza genome evolution.</title>
        <authorList>
            <person name="Wing R.A."/>
            <person name="Panaud O."/>
            <person name="Oliveira A.C."/>
        </authorList>
    </citation>
    <scope>NUCLEOTIDE SEQUENCE</scope>
</reference>
<evidence type="ECO:0000256" key="1">
    <source>
        <dbReference type="SAM" id="MobiDB-lite"/>
    </source>
</evidence>
<dbReference type="STRING" id="40148.A0A0D9YA67"/>
<sequence>MQKMNPEICEFRFRGKVIVFDKLLVQKITGLNDGDLPVKLSGANSEVVKEIRTLYHPYFVSNRLGTGMCEKLLLSLHDEEKFLRTFILYLLATILCPATGNYVNLDYLHSLDDVKMWSQYDWSTHIAYMDHLQMPTTGLHLRIIDYSTPRFCHVTDEDFKYVTVVDRCRMNLGYVTYGSRPFRPRNEIPYLAQVHAVVGGSKAENAGVARAEDVPLGAVQDGVGIGAVVTQDGVAQDSASLNEWIRLSASSSQGTTYPASLKSIIEKHSAMWQDEFVSALDNFKRDMIDLHAKRTCDMISDISKVLADSNTAVGISEAGSNPPSSGLAAEVVSNPPSTEGAAEAVSNPPSTEGAVEAVSKPSSIEGAAEATDFDGPSKEASGGSYWNLSANTLVV</sequence>
<reference evidence="2" key="3">
    <citation type="submission" date="2018-05" db="EMBL/GenBank/DDBJ databases">
        <title>OgluRS3 (Oryza glumaepatula Reference Sequence Version 3).</title>
        <authorList>
            <person name="Zhang J."/>
            <person name="Kudrna D."/>
            <person name="Lee S."/>
            <person name="Talag J."/>
            <person name="Welchert J."/>
            <person name="Wing R.A."/>
        </authorList>
    </citation>
    <scope>NUCLEOTIDE SEQUENCE [LARGE SCALE GENOMIC DNA]</scope>
</reference>
<dbReference type="Gramene" id="OGLUM01G22250.1">
    <property type="protein sequence ID" value="OGLUM01G22250.1"/>
    <property type="gene ID" value="OGLUM01G22250"/>
</dbReference>
<protein>
    <submittedName>
        <fullName evidence="2">Uncharacterized protein</fullName>
    </submittedName>
</protein>